<comment type="caution">
    <text evidence="13">The sequence shown here is derived from an EMBL/GenBank/DDBJ whole genome shotgun (WGS) entry which is preliminary data.</text>
</comment>
<dbReference type="InterPro" id="IPR041684">
    <property type="entry name" value="Znf-PHD-like"/>
</dbReference>
<dbReference type="GO" id="GO:0005634">
    <property type="term" value="C:nucleus"/>
    <property type="evidence" value="ECO:0007669"/>
    <property type="project" value="UniProtKB-SubCell"/>
</dbReference>
<gene>
    <name evidence="13" type="ORF">N7494_009220</name>
</gene>
<keyword evidence="8" id="KW-0067">ATP-binding</keyword>
<dbReference type="Gene3D" id="3.40.50.10810">
    <property type="entry name" value="Tandem AAA-ATPase domain"/>
    <property type="match status" value="1"/>
</dbReference>
<keyword evidence="5" id="KW-0863">Zinc-finger</keyword>
<evidence type="ECO:0000256" key="8">
    <source>
        <dbReference type="ARBA" id="ARBA00022840"/>
    </source>
</evidence>
<dbReference type="PANTHER" id="PTHR45623:SF17">
    <property type="entry name" value="CHROMODOMAIN-HELICASE-DNA-BINDING PROTEIN 3-RELATED"/>
    <property type="match status" value="1"/>
</dbReference>
<dbReference type="Pfam" id="PF18585">
    <property type="entry name" value="zf-CCCH_6"/>
    <property type="match status" value="1"/>
</dbReference>
<dbReference type="GO" id="GO:0005524">
    <property type="term" value="F:ATP binding"/>
    <property type="evidence" value="ECO:0007669"/>
    <property type="project" value="UniProtKB-KW"/>
</dbReference>
<feature type="compositionally biased region" description="Basic residues" evidence="10">
    <location>
        <begin position="240"/>
        <end position="250"/>
    </location>
</feature>
<feature type="compositionally biased region" description="Basic and acidic residues" evidence="10">
    <location>
        <begin position="228"/>
        <end position="239"/>
    </location>
</feature>
<feature type="compositionally biased region" description="Basic and acidic residues" evidence="10">
    <location>
        <begin position="1239"/>
        <end position="1248"/>
    </location>
</feature>
<dbReference type="InterPro" id="IPR049730">
    <property type="entry name" value="SNF2/RAD54-like_C"/>
</dbReference>
<dbReference type="GO" id="GO:0003677">
    <property type="term" value="F:DNA binding"/>
    <property type="evidence" value="ECO:0007669"/>
    <property type="project" value="TreeGrafter"/>
</dbReference>
<keyword evidence="9" id="KW-0539">Nucleus</keyword>
<feature type="region of interest" description="Disordered" evidence="10">
    <location>
        <begin position="152"/>
        <end position="272"/>
    </location>
</feature>
<feature type="compositionally biased region" description="Low complexity" evidence="10">
    <location>
        <begin position="1565"/>
        <end position="1578"/>
    </location>
</feature>
<dbReference type="SMART" id="SM00490">
    <property type="entry name" value="HELICc"/>
    <property type="match status" value="1"/>
</dbReference>
<dbReference type="SUPFAM" id="SSF52540">
    <property type="entry name" value="P-loop containing nucleoside triphosphate hydrolases"/>
    <property type="match status" value="2"/>
</dbReference>
<dbReference type="Pfam" id="PF00176">
    <property type="entry name" value="SNF2-rel_dom"/>
    <property type="match status" value="1"/>
</dbReference>
<feature type="compositionally biased region" description="Basic residues" evidence="10">
    <location>
        <begin position="214"/>
        <end position="224"/>
    </location>
</feature>
<feature type="compositionally biased region" description="Polar residues" evidence="10">
    <location>
        <begin position="1536"/>
        <end position="1564"/>
    </location>
</feature>
<feature type="domain" description="Helicase ATP-binding" evidence="11">
    <location>
        <begin position="669"/>
        <end position="840"/>
    </location>
</feature>
<feature type="compositionally biased region" description="Acidic residues" evidence="10">
    <location>
        <begin position="256"/>
        <end position="266"/>
    </location>
</feature>
<dbReference type="Gene3D" id="3.30.40.10">
    <property type="entry name" value="Zinc/RING finger domain, C3HC4 (zinc finger)"/>
    <property type="match status" value="1"/>
</dbReference>
<dbReference type="InterPro" id="IPR011011">
    <property type="entry name" value="Znf_FYVE_PHD"/>
</dbReference>
<dbReference type="InterPro" id="IPR013083">
    <property type="entry name" value="Znf_RING/FYVE/PHD"/>
</dbReference>
<dbReference type="SUPFAM" id="SSF54160">
    <property type="entry name" value="Chromo domain-like"/>
    <property type="match status" value="1"/>
</dbReference>
<dbReference type="Pfam" id="PF23615">
    <property type="entry name" value="Chromo_MIT1"/>
    <property type="match status" value="1"/>
</dbReference>
<dbReference type="Gene3D" id="3.40.50.300">
    <property type="entry name" value="P-loop containing nucleotide triphosphate hydrolases"/>
    <property type="match status" value="1"/>
</dbReference>
<dbReference type="EMBL" id="JAQIZZ010000007">
    <property type="protein sequence ID" value="KAJ5532668.1"/>
    <property type="molecule type" value="Genomic_DNA"/>
</dbReference>
<evidence type="ECO:0000256" key="3">
    <source>
        <dbReference type="ARBA" id="ARBA00022723"/>
    </source>
</evidence>
<dbReference type="GO" id="GO:0016887">
    <property type="term" value="F:ATP hydrolysis activity"/>
    <property type="evidence" value="ECO:0007669"/>
    <property type="project" value="TreeGrafter"/>
</dbReference>
<dbReference type="PROSITE" id="PS51192">
    <property type="entry name" value="HELICASE_ATP_BIND_1"/>
    <property type="match status" value="1"/>
</dbReference>
<dbReference type="Pfam" id="PF23614">
    <property type="entry name" value="DUF7141"/>
    <property type="match status" value="1"/>
</dbReference>
<dbReference type="PANTHER" id="PTHR45623">
    <property type="entry name" value="CHROMODOMAIN-HELICASE-DNA-BINDING PROTEIN 3-RELATED-RELATED"/>
    <property type="match status" value="1"/>
</dbReference>
<dbReference type="Pfam" id="PF15446">
    <property type="entry name" value="zf-PHD-like"/>
    <property type="match status" value="1"/>
</dbReference>
<dbReference type="GO" id="GO:0008270">
    <property type="term" value="F:zinc ion binding"/>
    <property type="evidence" value="ECO:0007669"/>
    <property type="project" value="UniProtKB-KW"/>
</dbReference>
<dbReference type="InterPro" id="IPR055565">
    <property type="entry name" value="DUF7141"/>
</dbReference>
<evidence type="ECO:0000256" key="10">
    <source>
        <dbReference type="SAM" id="MobiDB-lite"/>
    </source>
</evidence>
<dbReference type="CDD" id="cd18793">
    <property type="entry name" value="SF2_C_SNF"/>
    <property type="match status" value="1"/>
</dbReference>
<evidence type="ECO:0000256" key="1">
    <source>
        <dbReference type="ARBA" id="ARBA00004123"/>
    </source>
</evidence>
<dbReference type="InterPro" id="IPR014001">
    <property type="entry name" value="Helicase_ATP-bd"/>
</dbReference>
<evidence type="ECO:0008006" key="15">
    <source>
        <dbReference type="Google" id="ProtNLM"/>
    </source>
</evidence>
<evidence type="ECO:0000256" key="6">
    <source>
        <dbReference type="ARBA" id="ARBA00022801"/>
    </source>
</evidence>
<keyword evidence="14" id="KW-1185">Reference proteome</keyword>
<dbReference type="InterPro" id="IPR001650">
    <property type="entry name" value="Helicase_C-like"/>
</dbReference>
<keyword evidence="3" id="KW-0479">Metal-binding</keyword>
<dbReference type="InterPro" id="IPR040934">
    <property type="entry name" value="Znf-CCCH_6"/>
</dbReference>
<dbReference type="InterPro" id="IPR001965">
    <property type="entry name" value="Znf_PHD"/>
</dbReference>
<dbReference type="GO" id="GO:0003682">
    <property type="term" value="F:chromatin binding"/>
    <property type="evidence" value="ECO:0007669"/>
    <property type="project" value="TreeGrafter"/>
</dbReference>
<dbReference type="InterPro" id="IPR016197">
    <property type="entry name" value="Chromo-like_dom_sf"/>
</dbReference>
<sequence>MGSETDSEDADAMAAQLWSQFQSSPARNTASNKTQDQDQDSEENEAHQPQQPRAMNHFIEITVPNIGHESDYEYLPGHFAVRRILKLDSKNPQKPSYTVRLQSGEQQTMTYDRFMQLENTSQALDQFNPDSDSSDDLAVVQRNGRQRHLRAMFSGDGAASEESDPDFPRPSRRRDRRRAEYTQYFHIETESEQEEPSDALESSDDELNAPHASTRLRQRAKKANPKSSSEKYADPDKGTRRSNRERKSVRKNMEERLEDDLSEAEAEGPRRPKYTGAREIFIELDRDDEFRNRHFGCCSTCNWFEDDEEKGILVFCQGCSSSYHQSCLGPRGSREHLVTKIDEGSFILQCRRCLGSSHDKHDVRPHLGHCAVCRREGPMSQPLRGRLTSKEEQQLRIANGGTDPVTEIDMALVNNVDNVLFRCTTCHRGFHAEHLPQIGGKDKTDKTDPFSEYKHWQCHHCSSTPGEIEVLVAWRPLQPKVAEGKSISLPELIPEIDKEYLIKWKSKSYFRATWMPGDWVWGVSSPAMLRAFYNTPRKPIFTMKEAIPEENLRVDIVFNVSWVSEDDATNPEMVEEAYVKYKGLNYEEAVWEVPPKPEETERWEDFKAAFEDWLRRDTIQPVDPKELKHHLAAIRQLDFETDLVLQAQPEMITNGELMEYQLEGVNWLYYMHFQQRNAILADDMGLGKTVQVIGLFATLIKKHSCWPFLVVAPNSTVPNWRREIKSWAPDIQVVTYFGSAYARQMAREHEMFPEGGKHLCCHVVIASYESMIDDEAKRVLSKVHWAGLVVDEGQRLKNDKSQLYERLARMKFDFKVLLTGTPLQNNIRELFNLIQFLDPKTKADKLEEEYGELTSDNIRSLHKMISPFFLRRTKAEVLPFLPPMVQIIVPVSMSFVQKKLYKSILGKNPELIKAICTTHVSQLKKQEKHNLNNILMQLRKCLCHPFVYSREIEEVTDNARQAHERLVEASGKFQLLNLILPKLQERGHRVLIFSQFLENLDLVEDFLSGLELRYCRLDGRLVAREKQKQIDQFNAPDSPYFAFLLSTRSGGVGINLATADTVIIMDPDFNPKQDMQALSRAHRIGQKNVVLVYHLTTRASVEEKIMEKGKKKLALDHVLIERMEDMEDEEDLESILRHGAQALFQDDHSADVHYDEESIDKLLDRSQVEKAKEAKKKDKDAKDAKEGDAQANNPQFNFARVWQKDGGTLEEVTMSKDTPMDGDVWAKILKEREHHAREEAFRKAEGFGRGKRKRAQVNYQTAQEEANDLDGANSTTVSPVKKRKGRASSESDGEFEQKGDVEESDSANDTAGDVDDMDIDIEPLRPKKSHPFKRVQVPVAGPALVGLDGTSDSRSIAPCIACEKSHGLGQCPLKEAGVEHCPLCGLAHLGGRRACPHFHSTVQIRRMLEALAQSKEAPSLVSAAKKYLRGVLGHLLSIERKQSSLHSDSADKIPSSQIPASRVPATAGHPQHTPNPQFGPPRFKPNSAGSEKSMARPSIGPFAHQPHRKSFHMAEVSNPATHTASFGTGPTWPVLSSFTHQPLTQPQNRGTAQQPSLLGTSRSMPSSQGTSTQQPQTSNNVPVVDLTGPEGLESYSSPYPYVSPHLNSPGHHSPH</sequence>
<dbReference type="InterPro" id="IPR038718">
    <property type="entry name" value="SNF2-like_sf"/>
</dbReference>
<feature type="region of interest" description="Disordered" evidence="10">
    <location>
        <begin position="1536"/>
        <end position="1615"/>
    </location>
</feature>
<dbReference type="InterPro" id="IPR056616">
    <property type="entry name" value="Chromo_MIT1"/>
</dbReference>
<evidence type="ECO:0000313" key="14">
    <source>
        <dbReference type="Proteomes" id="UP001220324"/>
    </source>
</evidence>
<reference evidence="13 14" key="1">
    <citation type="journal article" date="2023" name="IMA Fungus">
        <title>Comparative genomic study of the Penicillium genus elucidates a diverse pangenome and 15 lateral gene transfer events.</title>
        <authorList>
            <person name="Petersen C."/>
            <person name="Sorensen T."/>
            <person name="Nielsen M.R."/>
            <person name="Sondergaard T.E."/>
            <person name="Sorensen J.L."/>
            <person name="Fitzpatrick D.A."/>
            <person name="Frisvad J.C."/>
            <person name="Nielsen K.L."/>
        </authorList>
    </citation>
    <scope>NUCLEOTIDE SEQUENCE [LARGE SCALE GENOMIC DNA]</scope>
    <source>
        <strain evidence="13 14">IBT 35679</strain>
    </source>
</reference>
<evidence type="ECO:0000313" key="13">
    <source>
        <dbReference type="EMBL" id="KAJ5532668.1"/>
    </source>
</evidence>
<feature type="domain" description="Helicase C-terminal" evidence="12">
    <location>
        <begin position="975"/>
        <end position="1127"/>
    </location>
</feature>
<feature type="region of interest" description="Disordered" evidence="10">
    <location>
        <begin position="1239"/>
        <end position="1319"/>
    </location>
</feature>
<feature type="region of interest" description="Disordered" evidence="10">
    <location>
        <begin position="1"/>
        <end position="53"/>
    </location>
</feature>
<organism evidence="13 14">
    <name type="scientific">Penicillium frequentans</name>
    <dbReference type="NCBI Taxonomy" id="3151616"/>
    <lineage>
        <taxon>Eukaryota</taxon>
        <taxon>Fungi</taxon>
        <taxon>Dikarya</taxon>
        <taxon>Ascomycota</taxon>
        <taxon>Pezizomycotina</taxon>
        <taxon>Eurotiomycetes</taxon>
        <taxon>Eurotiomycetidae</taxon>
        <taxon>Eurotiales</taxon>
        <taxon>Aspergillaceae</taxon>
        <taxon>Penicillium</taxon>
    </lineage>
</organism>
<dbReference type="Pfam" id="PF00271">
    <property type="entry name" value="Helicase_C"/>
    <property type="match status" value="1"/>
</dbReference>
<evidence type="ECO:0000256" key="7">
    <source>
        <dbReference type="ARBA" id="ARBA00022833"/>
    </source>
</evidence>
<dbReference type="CDD" id="cd17919">
    <property type="entry name" value="DEXHc_Snf"/>
    <property type="match status" value="1"/>
</dbReference>
<feature type="region of interest" description="Disordered" evidence="10">
    <location>
        <begin position="1443"/>
        <end position="1505"/>
    </location>
</feature>
<dbReference type="SMART" id="SM00249">
    <property type="entry name" value="PHD"/>
    <property type="match status" value="2"/>
</dbReference>
<feature type="compositionally biased region" description="Polar residues" evidence="10">
    <location>
        <begin position="17"/>
        <end position="34"/>
    </location>
</feature>
<dbReference type="InterPro" id="IPR000330">
    <property type="entry name" value="SNF2_N"/>
</dbReference>
<evidence type="ECO:0000256" key="9">
    <source>
        <dbReference type="ARBA" id="ARBA00023242"/>
    </source>
</evidence>
<feature type="compositionally biased region" description="Basic and acidic residues" evidence="10">
    <location>
        <begin position="1170"/>
        <end position="1188"/>
    </location>
</feature>
<evidence type="ECO:0000256" key="5">
    <source>
        <dbReference type="ARBA" id="ARBA00022771"/>
    </source>
</evidence>
<dbReference type="GO" id="GO:0042393">
    <property type="term" value="F:histone binding"/>
    <property type="evidence" value="ECO:0007669"/>
    <property type="project" value="TreeGrafter"/>
</dbReference>
<dbReference type="Proteomes" id="UP001220324">
    <property type="component" value="Unassembled WGS sequence"/>
</dbReference>
<dbReference type="SMART" id="SM00487">
    <property type="entry name" value="DEXDc"/>
    <property type="match status" value="1"/>
</dbReference>
<dbReference type="InterPro" id="IPR027417">
    <property type="entry name" value="P-loop_NTPase"/>
</dbReference>
<accession>A0AAD6GD71</accession>
<comment type="subunit">
    <text evidence="2">Component of the NuA4 histone acetyltransferase complex.</text>
</comment>
<dbReference type="PROSITE" id="PS51194">
    <property type="entry name" value="HELICASE_CTER"/>
    <property type="match status" value="1"/>
</dbReference>
<feature type="compositionally biased region" description="Acidic residues" evidence="10">
    <location>
        <begin position="190"/>
        <end position="207"/>
    </location>
</feature>
<dbReference type="SUPFAM" id="SSF57903">
    <property type="entry name" value="FYVE/PHD zinc finger"/>
    <property type="match status" value="1"/>
</dbReference>
<protein>
    <recommendedName>
        <fullName evidence="15">Chromatin remodeling factor mit1</fullName>
    </recommendedName>
</protein>
<evidence type="ECO:0000259" key="11">
    <source>
        <dbReference type="PROSITE" id="PS51192"/>
    </source>
</evidence>
<evidence type="ECO:0000256" key="4">
    <source>
        <dbReference type="ARBA" id="ARBA00022741"/>
    </source>
</evidence>
<feature type="compositionally biased region" description="Acidic residues" evidence="10">
    <location>
        <begin position="1"/>
        <end position="11"/>
    </location>
</feature>
<dbReference type="GO" id="GO:0000785">
    <property type="term" value="C:chromatin"/>
    <property type="evidence" value="ECO:0007669"/>
    <property type="project" value="TreeGrafter"/>
</dbReference>
<proteinExistence type="predicted"/>
<feature type="compositionally biased region" description="Low complexity" evidence="10">
    <location>
        <begin position="1594"/>
        <end position="1604"/>
    </location>
</feature>
<evidence type="ECO:0000256" key="2">
    <source>
        <dbReference type="ARBA" id="ARBA00011353"/>
    </source>
</evidence>
<dbReference type="GO" id="GO:0140658">
    <property type="term" value="F:ATP-dependent chromatin remodeler activity"/>
    <property type="evidence" value="ECO:0007669"/>
    <property type="project" value="TreeGrafter"/>
</dbReference>
<name>A0AAD6GD71_9EURO</name>
<keyword evidence="7" id="KW-0862">Zinc</keyword>
<keyword evidence="4" id="KW-0547">Nucleotide-binding</keyword>
<feature type="region of interest" description="Disordered" evidence="10">
    <location>
        <begin position="1170"/>
        <end position="1197"/>
    </location>
</feature>
<feature type="compositionally biased region" description="Acidic residues" evidence="10">
    <location>
        <begin position="1302"/>
        <end position="1319"/>
    </location>
</feature>
<keyword evidence="6" id="KW-0378">Hydrolase</keyword>
<evidence type="ECO:0000259" key="12">
    <source>
        <dbReference type="PROSITE" id="PS51194"/>
    </source>
</evidence>
<comment type="subcellular location">
    <subcellularLocation>
        <location evidence="1">Nucleus</location>
    </subcellularLocation>
</comment>